<evidence type="ECO:0000259" key="1">
    <source>
        <dbReference type="PROSITE" id="PS50835"/>
    </source>
</evidence>
<protein>
    <recommendedName>
        <fullName evidence="1">Ig-like domain-containing protein</fullName>
    </recommendedName>
</protein>
<sequence length="128" mass="14513">MVRPLWVRLLGDNLPLSADNTYELQCEAVGARPAPSMSWWKGSSQLRNTRELGARRCSPDIYPAKIDLSSDLLAVFIRYQLLRERGGGSRRYDERALDPSRTVHWHREPYSAGTSYSTLPGILSEHVV</sequence>
<dbReference type="PANTHER" id="PTHR23278:SF30">
    <property type="entry name" value="SIDESTEP VIII, ISOFORM B"/>
    <property type="match status" value="1"/>
</dbReference>
<dbReference type="InterPro" id="IPR013783">
    <property type="entry name" value="Ig-like_fold"/>
</dbReference>
<organism evidence="2">
    <name type="scientific">Timema genevievae</name>
    <name type="common">Walking stick</name>
    <dbReference type="NCBI Taxonomy" id="629358"/>
    <lineage>
        <taxon>Eukaryota</taxon>
        <taxon>Metazoa</taxon>
        <taxon>Ecdysozoa</taxon>
        <taxon>Arthropoda</taxon>
        <taxon>Hexapoda</taxon>
        <taxon>Insecta</taxon>
        <taxon>Pterygota</taxon>
        <taxon>Neoptera</taxon>
        <taxon>Polyneoptera</taxon>
        <taxon>Phasmatodea</taxon>
        <taxon>Timematodea</taxon>
        <taxon>Timematoidea</taxon>
        <taxon>Timematidae</taxon>
        <taxon>Timema</taxon>
    </lineage>
</organism>
<reference evidence="2" key="1">
    <citation type="submission" date="2020-11" db="EMBL/GenBank/DDBJ databases">
        <authorList>
            <person name="Tran Van P."/>
        </authorList>
    </citation>
    <scope>NUCLEOTIDE SEQUENCE</scope>
</reference>
<dbReference type="InterPro" id="IPR007110">
    <property type="entry name" value="Ig-like_dom"/>
</dbReference>
<feature type="domain" description="Ig-like" evidence="1">
    <location>
        <begin position="4"/>
        <end position="45"/>
    </location>
</feature>
<evidence type="ECO:0000313" key="2">
    <source>
        <dbReference type="EMBL" id="CAD7589174.1"/>
    </source>
</evidence>
<dbReference type="PROSITE" id="PS50835">
    <property type="entry name" value="IG_LIKE"/>
    <property type="match status" value="1"/>
</dbReference>
<dbReference type="Gene3D" id="2.60.40.10">
    <property type="entry name" value="Immunoglobulins"/>
    <property type="match status" value="1"/>
</dbReference>
<proteinExistence type="predicted"/>
<gene>
    <name evidence="2" type="ORF">TGEB3V08_LOCUS3154</name>
</gene>
<name>A0A7R9JTK4_TIMGE</name>
<dbReference type="PANTHER" id="PTHR23278">
    <property type="entry name" value="SIDESTEP PROTEIN"/>
    <property type="match status" value="1"/>
</dbReference>
<accession>A0A7R9JTK4</accession>
<dbReference type="AlphaFoldDB" id="A0A7R9JTK4"/>
<dbReference type="SUPFAM" id="SSF48726">
    <property type="entry name" value="Immunoglobulin"/>
    <property type="match status" value="1"/>
</dbReference>
<dbReference type="EMBL" id="OE839989">
    <property type="protein sequence ID" value="CAD7589174.1"/>
    <property type="molecule type" value="Genomic_DNA"/>
</dbReference>
<dbReference type="InterPro" id="IPR036179">
    <property type="entry name" value="Ig-like_dom_sf"/>
</dbReference>